<proteinExistence type="predicted"/>
<keyword evidence="1" id="KW-0812">Transmembrane</keyword>
<feature type="transmembrane region" description="Helical" evidence="1">
    <location>
        <begin position="1461"/>
        <end position="1482"/>
    </location>
</feature>
<evidence type="ECO:0000313" key="2">
    <source>
        <dbReference type="EMBL" id="KAG7431724.1"/>
    </source>
</evidence>
<protein>
    <submittedName>
        <fullName evidence="2">Uncharacterized protein</fullName>
    </submittedName>
</protein>
<feature type="transmembrane region" description="Helical" evidence="1">
    <location>
        <begin position="1521"/>
        <end position="1542"/>
    </location>
</feature>
<keyword evidence="1" id="KW-0472">Membrane</keyword>
<dbReference type="Proteomes" id="UP000693942">
    <property type="component" value="Unassembled WGS sequence"/>
</dbReference>
<keyword evidence="1" id="KW-1133">Transmembrane helix</keyword>
<reference evidence="2" key="1">
    <citation type="submission" date="2021-04" db="EMBL/GenBank/DDBJ databases">
        <title>First draft genome resource for Brassicaceae pathogens Fusarium oxysporum f. sp. raphani and Fusarium oxysporum f. sp. rapae.</title>
        <authorList>
            <person name="Asai S."/>
        </authorList>
    </citation>
    <scope>NUCLEOTIDE SEQUENCE</scope>
    <source>
        <strain evidence="2">Tf1262</strain>
    </source>
</reference>
<sequence>MSSSLATQPFRHAGLPDVTIKGLGTALRTLPLFDTNKAFLRITDQPDRFSFKIDGTSKASSTLPDSNTSNLETLTGIQAVQSLADSTRAIGVAEIRYDPNGIRQCVSLGEAEKYRRDALTRVTFLLYADHVSEHLEKCKMPPLRSLARYDGFPKAFVESLSSEDSIDDMTEHMGLGEATWIEASLFLVQYFNQPERPQILSSNDIWKSPVGDIALKCIQQASGSPLAGRVALGALRALPVSYGIFDNEAFRPPVGEEVLGLLQKMPFHPESGTKAEEILRQIQDLGGAEGWQSHTHELTVLWAKQQQIVSEEAENLARSVDTVPHSMISWQDLAADPLLHVLPLRVQAMPIIHYLKNCASADFIVQRPGRLSQYKHQPPSNNGPGTCFVAGTRIITKSGNKPIEDLEENDWVLTNGANDEWGLVSDERVVIPVDSPIIYGFNDEAPFFTAGHVFHTTTGLRALDAELAMKENPWAEVGRLSAGHILYRLGKDGRTYDQVPILDINWRQMPEVTEVYGVHLREGRRSYHANDYLVMVNYPEITLKRICSTLATFSQEDQVRLLQSLKELNPLFERFGIATVSEMVQREVDAVKNNLTARMYNVTENKLAGLAHASVCFNPEEIPTVDYSQLPYALPVVTLFDGVILVNGVVCEYGRVDNANSEVRWSRFISQNMVEHGVLSIQDPRYHSGIGQICYSTDYDGDDLLELPVFQYMTYGSECELEMDALSAGVTKQELIFKATSFEPLEDNIDGPIEAPDGEMMFKSFDMEEEKIATVDEIRASEVRAETVTRTSAPAADIRFEVKPREYDVVYDEAPLQKDQVQIQRQLDFGPLQLTTQRVISDGNPGILFTDIAIPSFDIILDLWNRKQSDETLKISRLYETATVMHNGRLKATVTIPPTTLENLKSLEDTKDAEDPSKTLTFKDELGEEAKLPLLFARLELNFSDDKSEIDSGILWEYNQDPSREGAEGVRHLIMSRPGSASQRVPIRIGQGQIVGEIPTGGPTGGQTTPQKEPIFQPPVGKSDLALQNLHAIFAKYNDDTSHASLLSSKDKDTRQLPDHLGSNLPSNLSKWIKETFGPAYTCLQIAQSLQTREWRSNFTDDEKKRILYFWQGQGPKCLARCPENSTLNRLCLLEALKQLFPVLQKFINDGGEKWAQAYLDQLLNVKMDDIVEDMEGNPRILDRYTTILWVLYPDGNYHERFRDAIYAKFLGFAMTQRVNKDAVMDWLPHITKSFIDAILNESYEGIDKEVRDLLRKELDTFMAAHRDIFEKNGKEFVAKNYADMVHILVSADLGLKSAMIIGMGSWRRVKFGNWDHLKGQSLLEVNLKSGWKGLGLAFKMSLLGFSIYNIVMGGKDMSAAQIGRVTTDVTKGVFDILTPFLLRPEAKNVRELVAQCQVINQTCGEKLPGYALGKAHDLDLQFDVRAADAKDFLELGKKKTSSETTWFGRMRRRLSLSSRVIRWLGIAISVVVVAFLIWELCNQWDHLSGTGKGLAIAQIAIETAAVIVGIIGLFSTCALIPVIGQVLMVIGLVVSIFYMVYGRPEPEKTPGEKFVDSMRGDNGWLKKIDDPPSTALEYTITPTEIPKDADFSIKITGKNTKSSSIEFISTPNAEKSVSDTEILSIKFGFTTGSDTVCLFSNESFSTAPDVKDGKCSYSGPDDIFQTKLHEPNGRVGGVTSYEYELQPLPQKDPTSTSRRFLPSGGSFSVTVSGKTRSSDKEFTLKLVEERPGPVCAIKVQTLARKNYSTVAWDHPETGISYELGVEVSLNYGKARQLFERFGIPVITSSNRDQAEAEDLFADFCTSEQVKEPDEDIMLDGLWNFPAANIIPNS</sequence>
<evidence type="ECO:0000256" key="1">
    <source>
        <dbReference type="SAM" id="Phobius"/>
    </source>
</evidence>
<evidence type="ECO:0000313" key="3">
    <source>
        <dbReference type="Proteomes" id="UP000693942"/>
    </source>
</evidence>
<feature type="transmembrane region" description="Helical" evidence="1">
    <location>
        <begin position="1494"/>
        <end position="1515"/>
    </location>
</feature>
<dbReference type="EMBL" id="JAELUR010000005">
    <property type="protein sequence ID" value="KAG7431724.1"/>
    <property type="molecule type" value="Genomic_DNA"/>
</dbReference>
<accession>A0A8J5Q3P4</accession>
<name>A0A8J5Q3P4_FUSOX</name>
<organism evidence="2 3">
    <name type="scientific">Fusarium oxysporum f. sp. raphani</name>
    <dbReference type="NCBI Taxonomy" id="96318"/>
    <lineage>
        <taxon>Eukaryota</taxon>
        <taxon>Fungi</taxon>
        <taxon>Dikarya</taxon>
        <taxon>Ascomycota</taxon>
        <taxon>Pezizomycotina</taxon>
        <taxon>Sordariomycetes</taxon>
        <taxon>Hypocreomycetidae</taxon>
        <taxon>Hypocreales</taxon>
        <taxon>Nectriaceae</taxon>
        <taxon>Fusarium</taxon>
        <taxon>Fusarium oxysporum species complex</taxon>
    </lineage>
</organism>
<comment type="caution">
    <text evidence="2">The sequence shown here is derived from an EMBL/GenBank/DDBJ whole genome shotgun (WGS) entry which is preliminary data.</text>
</comment>
<gene>
    <name evidence="2" type="ORF">Forpi1262_v008258</name>
</gene>